<accession>A0A250KY51</accession>
<dbReference type="Gene3D" id="2.50.20.10">
    <property type="entry name" value="Lipoprotein localisation LolA/LolB/LppX"/>
    <property type="match status" value="1"/>
</dbReference>
<name>A0A250KY51_9GAMM</name>
<dbReference type="PANTHER" id="PTHR37507:SF2">
    <property type="entry name" value="SPORULATION PROTEIN YDCC"/>
    <property type="match status" value="1"/>
</dbReference>
<evidence type="ECO:0000256" key="1">
    <source>
        <dbReference type="SAM" id="SignalP"/>
    </source>
</evidence>
<evidence type="ECO:0000313" key="4">
    <source>
        <dbReference type="Proteomes" id="UP000266313"/>
    </source>
</evidence>
<feature type="domain" description="Uncharacterized protein TP-0789" evidence="2">
    <location>
        <begin position="90"/>
        <end position="281"/>
    </location>
</feature>
<sequence>MTDKTCRFLLKTFLSLALLTAASSGEAATGREILEKMEEYQRSITDSAFVKSRLSSCKYGLKDKKITCAESPRVKILEAVGINDGAERKDTKSVTLVLAPPAEKGIGMLNFTYDEAGRDNETWLYLSALGAVKRIANGNPDEDSESASIFGSEFTVEDLDTGKLDEYEINILEETTEGGREVWKIETVPNPDRAKKTRYGRRVLYVDKERYVPLRVELYDKQGKEIKRLLSSNIEQINDVWIAKSQTMMNLVDDRLSNLARLKINIGVSIPDGFLSQRTLTDAAFREAKLGVLRTQVE</sequence>
<dbReference type="InterPro" id="IPR052944">
    <property type="entry name" value="Sporulation_related"/>
</dbReference>
<protein>
    <recommendedName>
        <fullName evidence="2">Uncharacterized protein TP-0789 domain-containing protein</fullName>
    </recommendedName>
</protein>
<dbReference type="AlphaFoldDB" id="A0A250KY51"/>
<reference evidence="3 4" key="1">
    <citation type="submission" date="2016-12" db="EMBL/GenBank/DDBJ databases">
        <title>Genome sequencing of Methylocaldum marinum.</title>
        <authorList>
            <person name="Takeuchi M."/>
            <person name="Kamagata Y."/>
            <person name="Hiraoka S."/>
            <person name="Oshima K."/>
            <person name="Hattori M."/>
            <person name="Iwasaki W."/>
        </authorList>
    </citation>
    <scope>NUCLEOTIDE SEQUENCE [LARGE SCALE GENOMIC DNA]</scope>
    <source>
        <strain evidence="3 4">S8</strain>
    </source>
</reference>
<dbReference type="Proteomes" id="UP000266313">
    <property type="component" value="Chromosome"/>
</dbReference>
<dbReference type="InterPro" id="IPR033399">
    <property type="entry name" value="TP_0789-like"/>
</dbReference>
<feature type="signal peptide" evidence="1">
    <location>
        <begin position="1"/>
        <end position="27"/>
    </location>
</feature>
<feature type="chain" id="PRO_5012625846" description="Uncharacterized protein TP-0789 domain-containing protein" evidence="1">
    <location>
        <begin position="28"/>
        <end position="298"/>
    </location>
</feature>
<dbReference type="Pfam" id="PF17131">
    <property type="entry name" value="LolA_like"/>
    <property type="match status" value="1"/>
</dbReference>
<evidence type="ECO:0000313" key="3">
    <source>
        <dbReference type="EMBL" id="BBA36446.1"/>
    </source>
</evidence>
<dbReference type="EMBL" id="AP017928">
    <property type="protein sequence ID" value="BBA36446.1"/>
    <property type="molecule type" value="Genomic_DNA"/>
</dbReference>
<proteinExistence type="predicted"/>
<dbReference type="KEGG" id="mmai:sS8_4516"/>
<organism evidence="3 4">
    <name type="scientific">Methylocaldum marinum</name>
    <dbReference type="NCBI Taxonomy" id="1432792"/>
    <lineage>
        <taxon>Bacteria</taxon>
        <taxon>Pseudomonadati</taxon>
        <taxon>Pseudomonadota</taxon>
        <taxon>Gammaproteobacteria</taxon>
        <taxon>Methylococcales</taxon>
        <taxon>Methylococcaceae</taxon>
        <taxon>Methylocaldum</taxon>
    </lineage>
</organism>
<dbReference type="OrthoDB" id="9803781at2"/>
<dbReference type="RefSeq" id="WP_119631609.1">
    <property type="nucleotide sequence ID" value="NZ_AP017928.1"/>
</dbReference>
<evidence type="ECO:0000259" key="2">
    <source>
        <dbReference type="Pfam" id="PF17131"/>
    </source>
</evidence>
<gene>
    <name evidence="3" type="ORF">sS8_4516</name>
</gene>
<dbReference type="PANTHER" id="PTHR37507">
    <property type="entry name" value="SPORULATION PROTEIN YDCC"/>
    <property type="match status" value="1"/>
</dbReference>
<keyword evidence="4" id="KW-1185">Reference proteome</keyword>
<keyword evidence="1" id="KW-0732">Signal</keyword>
<dbReference type="CDD" id="cd16329">
    <property type="entry name" value="LolA_like"/>
    <property type="match status" value="1"/>
</dbReference>